<keyword evidence="4" id="KW-1003">Cell membrane</keyword>
<reference evidence="13 14" key="1">
    <citation type="submission" date="2020-08" db="EMBL/GenBank/DDBJ databases">
        <title>Genomic Encyclopedia of Type Strains, Phase IV (KMG-IV): sequencing the most valuable type-strain genomes for metagenomic binning, comparative biology and taxonomic classification.</title>
        <authorList>
            <person name="Goeker M."/>
        </authorList>
    </citation>
    <scope>NUCLEOTIDE SEQUENCE [LARGE SCALE GENOMIC DNA]</scope>
    <source>
        <strain evidence="13 14">DSM 103462</strain>
    </source>
</reference>
<keyword evidence="13" id="KW-0282">Flagellum</keyword>
<evidence type="ECO:0000256" key="4">
    <source>
        <dbReference type="ARBA" id="ARBA00022475"/>
    </source>
</evidence>
<dbReference type="Gene3D" id="3.30.300.30">
    <property type="match status" value="1"/>
</dbReference>
<proteinExistence type="inferred from homology"/>
<dbReference type="Proteomes" id="UP000518887">
    <property type="component" value="Unassembled WGS sequence"/>
</dbReference>
<dbReference type="InterPro" id="IPR000067">
    <property type="entry name" value="FlgMring_FliF"/>
</dbReference>
<evidence type="ECO:0000259" key="12">
    <source>
        <dbReference type="Pfam" id="PF08345"/>
    </source>
</evidence>
<comment type="subcellular location">
    <subcellularLocation>
        <location evidence="1">Bacterial flagellum basal body</location>
    </subcellularLocation>
    <subcellularLocation>
        <location evidence="2">Cell membrane</location>
        <topology evidence="2">Multi-pass membrane protein</topology>
    </subcellularLocation>
</comment>
<comment type="similarity">
    <text evidence="3">Belongs to the FliF family.</text>
</comment>
<evidence type="ECO:0000256" key="9">
    <source>
        <dbReference type="SAM" id="Coils"/>
    </source>
</evidence>
<dbReference type="GO" id="GO:0005886">
    <property type="term" value="C:plasma membrane"/>
    <property type="evidence" value="ECO:0007669"/>
    <property type="project" value="UniProtKB-SubCell"/>
</dbReference>
<dbReference type="Pfam" id="PF08345">
    <property type="entry name" value="YscJ_FliF_C"/>
    <property type="match status" value="1"/>
</dbReference>
<evidence type="ECO:0000256" key="1">
    <source>
        <dbReference type="ARBA" id="ARBA00004117"/>
    </source>
</evidence>
<evidence type="ECO:0000256" key="3">
    <source>
        <dbReference type="ARBA" id="ARBA00007971"/>
    </source>
</evidence>
<dbReference type="EMBL" id="JACHFQ010000004">
    <property type="protein sequence ID" value="MBB5226181.1"/>
    <property type="molecule type" value="Genomic_DNA"/>
</dbReference>
<keyword evidence="7 10" id="KW-0472">Membrane</keyword>
<accession>A0A7W8G9B9</accession>
<keyword evidence="13" id="KW-0966">Cell projection</keyword>
<evidence type="ECO:0000256" key="8">
    <source>
        <dbReference type="ARBA" id="ARBA00023143"/>
    </source>
</evidence>
<keyword evidence="9" id="KW-0175">Coiled coil</keyword>
<dbReference type="RefSeq" id="WP_184659191.1">
    <property type="nucleotide sequence ID" value="NZ_CP031518.1"/>
</dbReference>
<gene>
    <name evidence="13" type="ORF">HNP76_001549</name>
</gene>
<dbReference type="GO" id="GO:0071973">
    <property type="term" value="P:bacterial-type flagellum-dependent cell motility"/>
    <property type="evidence" value="ECO:0007669"/>
    <property type="project" value="InterPro"/>
</dbReference>
<feature type="transmembrane region" description="Helical" evidence="10">
    <location>
        <begin position="498"/>
        <end position="519"/>
    </location>
</feature>
<dbReference type="Pfam" id="PF01514">
    <property type="entry name" value="YscJ_FliF"/>
    <property type="match status" value="1"/>
</dbReference>
<evidence type="ECO:0000256" key="7">
    <source>
        <dbReference type="ARBA" id="ARBA00023136"/>
    </source>
</evidence>
<evidence type="ECO:0000256" key="5">
    <source>
        <dbReference type="ARBA" id="ARBA00022692"/>
    </source>
</evidence>
<keyword evidence="14" id="KW-1185">Reference proteome</keyword>
<keyword evidence="6 10" id="KW-1133">Transmembrane helix</keyword>
<keyword evidence="13" id="KW-0969">Cilium</keyword>
<dbReference type="InterPro" id="IPR013556">
    <property type="entry name" value="Flag_M-ring_C"/>
</dbReference>
<evidence type="ECO:0000259" key="11">
    <source>
        <dbReference type="Pfam" id="PF01514"/>
    </source>
</evidence>
<dbReference type="PANTHER" id="PTHR30046">
    <property type="entry name" value="FLAGELLAR M-RING PROTEIN"/>
    <property type="match status" value="1"/>
</dbReference>
<sequence>MNDWLKNTTAKLKSLWAAWKPVQKAIAAGILVAVIVVLVLVFKGSSKPTTIPLFNTPITDSNARADIAYRLDQENIKYTLNETTGLIYVDDEVTARRAKAILVAEDLIPNRVDVFSQMLDVTNWSTTDFEREKNDLRRVTNQVKQHIESLDDIASADVVITPGQNSIYESQRVPATASVTLRFKNGSVMEHDRKRIQGIQRLILRSVSGLTEDNIVISNTAGDILNDFAGMAEIDRLSLIERTEKFKLKLASEKRAKVIGSLQSIYGEDRVRDLDVNVDMDTSKVSSDKTIHTPIMITEQDPSKPYDTTEKRDYLPISTQTVTKEWTGTGYNPEGPAGVEGQNPPVYSDMSNVIGKSTETGVIQNNVVNVEHRTEERMPAVDRITVSVNIDGNWEKITDGAGNPVFVTEKNLDALKSQYPDWEDQVKYRFALGHILRIYSPLSSDELEQTANYLQGAIGYDASRNYRVVVTNIKFNRQNEQDLEDAAIIRAQQTRKTIMLVLIGVVVILIAFIVFRMISRELERRRRLREEELLRRQQAEREKALWDAKQEGMEVTMSVEERKRAELQENAIAMAKEHPEDVAMLIRTWMMEE</sequence>
<dbReference type="InterPro" id="IPR043427">
    <property type="entry name" value="YscJ/FliF"/>
</dbReference>
<feature type="domain" description="Flagellar M-ring N-terminal" evidence="11">
    <location>
        <begin position="47"/>
        <end position="226"/>
    </location>
</feature>
<dbReference type="GO" id="GO:0009431">
    <property type="term" value="C:bacterial-type flagellum basal body, MS ring"/>
    <property type="evidence" value="ECO:0007669"/>
    <property type="project" value="InterPro"/>
</dbReference>
<evidence type="ECO:0000256" key="6">
    <source>
        <dbReference type="ARBA" id="ARBA00022989"/>
    </source>
</evidence>
<evidence type="ECO:0000256" key="10">
    <source>
        <dbReference type="SAM" id="Phobius"/>
    </source>
</evidence>
<dbReference type="GO" id="GO:0003774">
    <property type="term" value="F:cytoskeletal motor activity"/>
    <property type="evidence" value="ECO:0007669"/>
    <property type="project" value="InterPro"/>
</dbReference>
<keyword evidence="5 10" id="KW-0812">Transmembrane</keyword>
<evidence type="ECO:0000256" key="2">
    <source>
        <dbReference type="ARBA" id="ARBA00004651"/>
    </source>
</evidence>
<evidence type="ECO:0000313" key="13">
    <source>
        <dbReference type="EMBL" id="MBB5226181.1"/>
    </source>
</evidence>
<dbReference type="InterPro" id="IPR006182">
    <property type="entry name" value="FliF_N_dom"/>
</dbReference>
<feature type="domain" description="Flagellar M-ring C-terminal" evidence="12">
    <location>
        <begin position="262"/>
        <end position="475"/>
    </location>
</feature>
<feature type="transmembrane region" description="Helical" evidence="10">
    <location>
        <begin position="21"/>
        <end position="42"/>
    </location>
</feature>
<protein>
    <submittedName>
        <fullName evidence="13">Flagellar M-ring protein FliF</fullName>
    </submittedName>
</protein>
<dbReference type="InterPro" id="IPR045851">
    <property type="entry name" value="AMP-bd_C_sf"/>
</dbReference>
<name>A0A7W8G9B9_9SPIR</name>
<dbReference type="PANTHER" id="PTHR30046:SF0">
    <property type="entry name" value="FLAGELLAR M-RING PROTEIN"/>
    <property type="match status" value="1"/>
</dbReference>
<keyword evidence="8" id="KW-0975">Bacterial flagellum</keyword>
<dbReference type="AlphaFoldDB" id="A0A7W8G9B9"/>
<feature type="coiled-coil region" evidence="9">
    <location>
        <begin position="522"/>
        <end position="577"/>
    </location>
</feature>
<organism evidence="13 14">
    <name type="scientific">Treponema ruminis</name>
    <dbReference type="NCBI Taxonomy" id="744515"/>
    <lineage>
        <taxon>Bacteria</taxon>
        <taxon>Pseudomonadati</taxon>
        <taxon>Spirochaetota</taxon>
        <taxon>Spirochaetia</taxon>
        <taxon>Spirochaetales</taxon>
        <taxon>Treponemataceae</taxon>
        <taxon>Treponema</taxon>
    </lineage>
</organism>
<comment type="caution">
    <text evidence="13">The sequence shown here is derived from an EMBL/GenBank/DDBJ whole genome shotgun (WGS) entry which is preliminary data.</text>
</comment>
<dbReference type="NCBIfam" id="TIGR00206">
    <property type="entry name" value="fliF"/>
    <property type="match status" value="1"/>
</dbReference>
<evidence type="ECO:0000313" key="14">
    <source>
        <dbReference type="Proteomes" id="UP000518887"/>
    </source>
</evidence>